<evidence type="ECO:0000256" key="5">
    <source>
        <dbReference type="ARBA" id="ARBA00013152"/>
    </source>
</evidence>
<dbReference type="InterPro" id="IPR055152">
    <property type="entry name" value="Transketolase-like_C_2"/>
</dbReference>
<evidence type="ECO:0000256" key="7">
    <source>
        <dbReference type="ARBA" id="ARBA00022723"/>
    </source>
</evidence>
<feature type="binding site" evidence="15">
    <location>
        <position position="261"/>
    </location>
    <ligand>
        <name>thiamine diphosphate</name>
        <dbReference type="ChEBI" id="CHEBI:58937"/>
    </ligand>
</feature>
<dbReference type="PROSITE" id="PS00802">
    <property type="entry name" value="TRANSKETOLASE_2"/>
    <property type="match status" value="1"/>
</dbReference>
<feature type="binding site" evidence="16">
    <location>
        <position position="187"/>
    </location>
    <ligand>
        <name>Mg(2+)</name>
        <dbReference type="ChEBI" id="CHEBI:18420"/>
    </ligand>
</feature>
<dbReference type="Gene3D" id="3.40.50.970">
    <property type="match status" value="2"/>
</dbReference>
<comment type="cofactor">
    <cofactor evidence="15">
        <name>thiamine diphosphate</name>
        <dbReference type="ChEBI" id="CHEBI:58937"/>
    </cofactor>
    <text evidence="15">Binds 1 thiamine pyrophosphate per subunit. During the reaction, the substrate forms a covalent intermediate with the cofactor.</text>
</comment>
<evidence type="ECO:0000256" key="15">
    <source>
        <dbReference type="PIRSR" id="PIRSR605478-3"/>
    </source>
</evidence>
<evidence type="ECO:0000256" key="13">
    <source>
        <dbReference type="PIRSR" id="PIRSR605478-1"/>
    </source>
</evidence>
<sequence>MTSRKQLANAIRALSMDAVQQANSGHPGAPMGMADIAEVLWNDFLKHNPQNPNFPDRDRFILSNGHGSMLIYSLLHLSGYDLPMEELKNFRQLHSKTPGHPEYGYTPGVETTTGPLGAGIANAVGMAIAEKTLAAQFNQEGHDIVDHFTYCFLGDGCLMEGISHEACSLAGTLGLGKLIAFWDDNGISIDGHVEGWFTDNTPERFKAYGWHVIADVDGHDPEKISAAIKQAQSVTDKPTLICAKTIIGFGAPNKSGSHDCHGAPLGEEEIAAARDFLNWHEPEFVIPDDVYQGWDHKDAGAQAEQDWQQRFDAYRQAHPELAQEFTRRVIDKALPKDFSAKADAFIAQCQQQMANIASRKASQNSIEAFAPLLPELLGGSADLAGSNLTLWSGSKAIKADDASGNYLFYGVREFGMSAIMNGISLHDGFINYGATFLMFMEYARNAVRMSALMGIQNIFVYTHDSIGQGEDGPTHQPVEQLANLRMTPNLTTWRPCDAAESAVAWKAAIENQQAPTALVFSRQGLTHQARSDEQLANVSKGGYILIDSEGTPDIIIIATGSEVELAAQAVKALQQQGINARLVSMPSTTVFDQQDKAYQQQVLPDQVINVLAVEAAHVDFWHKYVGKQGDVVGMTTFGESAPGGVLMDHFGFNLDNVTAKAKQLIANNQ</sequence>
<feature type="domain" description="Transketolase-like pyrimidine-binding" evidence="19">
    <location>
        <begin position="356"/>
        <end position="528"/>
    </location>
</feature>
<feature type="binding site" evidence="14">
    <location>
        <position position="463"/>
    </location>
    <ligand>
        <name>substrate</name>
    </ligand>
</feature>
<dbReference type="Pfam" id="PF00456">
    <property type="entry name" value="Transketolase_N"/>
    <property type="match status" value="1"/>
</dbReference>
<reference evidence="20 21" key="1">
    <citation type="submission" date="2019-04" db="EMBL/GenBank/DDBJ databases">
        <title>Thalassotalea guangxiensis sp. nov., isolated from sediment of the coastal wetland.</title>
        <authorList>
            <person name="Zheng S."/>
            <person name="Zhang D."/>
        </authorList>
    </citation>
    <scope>NUCLEOTIDE SEQUENCE [LARGE SCALE GENOMIC DNA]</scope>
    <source>
        <strain evidence="20 21">ZS-4</strain>
    </source>
</reference>
<dbReference type="InterPro" id="IPR009014">
    <property type="entry name" value="Transketo_C/PFOR_II"/>
</dbReference>
<feature type="binding site" evidence="15">
    <location>
        <begin position="114"/>
        <end position="116"/>
    </location>
    <ligand>
        <name>thiamine diphosphate</name>
        <dbReference type="ChEBI" id="CHEBI:58937"/>
    </ligand>
</feature>
<dbReference type="FunFam" id="3.40.50.970:FF:000003">
    <property type="entry name" value="Transketolase"/>
    <property type="match status" value="1"/>
</dbReference>
<evidence type="ECO:0000256" key="17">
    <source>
        <dbReference type="PIRSR" id="PIRSR605478-5"/>
    </source>
</evidence>
<dbReference type="EMBL" id="SWDB01000002">
    <property type="protein sequence ID" value="TKB47665.1"/>
    <property type="molecule type" value="Genomic_DNA"/>
</dbReference>
<feature type="binding site" evidence="14">
    <location>
        <position position="475"/>
    </location>
    <ligand>
        <name>substrate</name>
    </ligand>
</feature>
<evidence type="ECO:0000256" key="12">
    <source>
        <dbReference type="NCBIfam" id="TIGR00232"/>
    </source>
</evidence>
<dbReference type="InterPro" id="IPR020826">
    <property type="entry name" value="Transketolase_BS"/>
</dbReference>
<dbReference type="PANTHER" id="PTHR43522:SF2">
    <property type="entry name" value="TRANSKETOLASE 1-RELATED"/>
    <property type="match status" value="1"/>
</dbReference>
<dbReference type="FunFam" id="3.40.50.970:FF:000004">
    <property type="entry name" value="Transketolase"/>
    <property type="match status" value="1"/>
</dbReference>
<comment type="catalytic activity">
    <reaction evidence="11 18">
        <text>D-sedoheptulose 7-phosphate + D-glyceraldehyde 3-phosphate = aldehydo-D-ribose 5-phosphate + D-xylulose 5-phosphate</text>
        <dbReference type="Rhea" id="RHEA:10508"/>
        <dbReference type="ChEBI" id="CHEBI:57483"/>
        <dbReference type="ChEBI" id="CHEBI:57737"/>
        <dbReference type="ChEBI" id="CHEBI:58273"/>
        <dbReference type="ChEBI" id="CHEBI:59776"/>
        <dbReference type="EC" id="2.2.1.1"/>
    </reaction>
</comment>
<comment type="similarity">
    <text evidence="3 18">Belongs to the transketolase family.</text>
</comment>
<dbReference type="SUPFAM" id="SSF52518">
    <property type="entry name" value="Thiamin diphosphate-binding fold (THDP-binding)"/>
    <property type="match status" value="2"/>
</dbReference>
<dbReference type="NCBIfam" id="TIGR00232">
    <property type="entry name" value="tktlase_bact"/>
    <property type="match status" value="1"/>
</dbReference>
<feature type="binding site" evidence="15">
    <location>
        <position position="439"/>
    </location>
    <ligand>
        <name>thiamine diphosphate</name>
        <dbReference type="ChEBI" id="CHEBI:58937"/>
    </ligand>
</feature>
<dbReference type="InterPro" id="IPR005474">
    <property type="entry name" value="Transketolase_N"/>
</dbReference>
<dbReference type="Proteomes" id="UP000307999">
    <property type="component" value="Unassembled WGS sequence"/>
</dbReference>
<dbReference type="GO" id="GO:0046872">
    <property type="term" value="F:metal ion binding"/>
    <property type="evidence" value="ECO:0007669"/>
    <property type="project" value="UniProtKB-KW"/>
</dbReference>
<dbReference type="CDD" id="cd07033">
    <property type="entry name" value="TPP_PYR_DXS_TK_like"/>
    <property type="match status" value="1"/>
</dbReference>
<comment type="subunit">
    <text evidence="4 18">Homodimer.</text>
</comment>
<evidence type="ECO:0000256" key="3">
    <source>
        <dbReference type="ARBA" id="ARBA00007131"/>
    </source>
</evidence>
<feature type="binding site" evidence="16">
    <location>
        <position position="185"/>
    </location>
    <ligand>
        <name>Mg(2+)</name>
        <dbReference type="ChEBI" id="CHEBI:18420"/>
    </ligand>
</feature>
<dbReference type="CDD" id="cd02012">
    <property type="entry name" value="TPP_TK"/>
    <property type="match status" value="1"/>
</dbReference>
<feature type="binding site" evidence="15">
    <location>
        <position position="185"/>
    </location>
    <ligand>
        <name>thiamine diphosphate</name>
        <dbReference type="ChEBI" id="CHEBI:58937"/>
    </ligand>
</feature>
<proteinExistence type="inferred from homology"/>
<evidence type="ECO:0000256" key="18">
    <source>
        <dbReference type="RuleBase" id="RU004996"/>
    </source>
</evidence>
<comment type="cofactor">
    <cofactor evidence="2">
        <name>Co(2+)</name>
        <dbReference type="ChEBI" id="CHEBI:48828"/>
    </cofactor>
</comment>
<dbReference type="InterPro" id="IPR005478">
    <property type="entry name" value="Transketolase_bac-like"/>
</dbReference>
<evidence type="ECO:0000256" key="2">
    <source>
        <dbReference type="ARBA" id="ARBA00001941"/>
    </source>
</evidence>
<feature type="binding site" evidence="14">
    <location>
        <position position="471"/>
    </location>
    <ligand>
        <name>substrate</name>
    </ligand>
</feature>
<evidence type="ECO:0000256" key="11">
    <source>
        <dbReference type="ARBA" id="ARBA00049473"/>
    </source>
</evidence>
<evidence type="ECO:0000256" key="4">
    <source>
        <dbReference type="ARBA" id="ARBA00011738"/>
    </source>
</evidence>
<evidence type="ECO:0000256" key="9">
    <source>
        <dbReference type="ARBA" id="ARBA00022842"/>
    </source>
</evidence>
<comment type="cofactor">
    <cofactor evidence="1">
        <name>Ca(2+)</name>
        <dbReference type="ChEBI" id="CHEBI:29108"/>
    </cofactor>
</comment>
<feature type="active site" description="Proton donor" evidence="13">
    <location>
        <position position="413"/>
    </location>
</feature>
<comment type="cofactor">
    <cofactor evidence="18">
        <name>Mg(2+)</name>
        <dbReference type="ChEBI" id="CHEBI:18420"/>
    </cofactor>
    <cofactor evidence="18">
        <name>Ca(2+)</name>
        <dbReference type="ChEBI" id="CHEBI:29108"/>
    </cofactor>
    <cofactor evidence="18">
        <name>Mn(2+)</name>
        <dbReference type="ChEBI" id="CHEBI:29035"/>
    </cofactor>
    <cofactor evidence="18">
        <name>Co(2+)</name>
        <dbReference type="ChEBI" id="CHEBI:48828"/>
    </cofactor>
    <text evidence="18">Binds 1 Mg(2+) ion per subunit. Can also utilize other divalent metal cations, such as Ca(2+), Mn(2+) and Co(2+).</text>
</comment>
<keyword evidence="9 16" id="KW-0460">Magnesium</keyword>
<evidence type="ECO:0000313" key="21">
    <source>
        <dbReference type="Proteomes" id="UP000307999"/>
    </source>
</evidence>
<dbReference type="PROSITE" id="PS00801">
    <property type="entry name" value="TRANSKETOLASE_1"/>
    <property type="match status" value="1"/>
</dbReference>
<feature type="binding site" evidence="16">
    <location>
        <position position="155"/>
    </location>
    <ligand>
        <name>Mg(2+)</name>
        <dbReference type="ChEBI" id="CHEBI:18420"/>
    </ligand>
</feature>
<evidence type="ECO:0000256" key="1">
    <source>
        <dbReference type="ARBA" id="ARBA00001913"/>
    </source>
</evidence>
<protein>
    <recommendedName>
        <fullName evidence="5 12">Transketolase</fullName>
        <ecNumber evidence="5 12">2.2.1.1</ecNumber>
    </recommendedName>
</protein>
<dbReference type="GO" id="GO:0005829">
    <property type="term" value="C:cytosol"/>
    <property type="evidence" value="ECO:0007669"/>
    <property type="project" value="TreeGrafter"/>
</dbReference>
<dbReference type="EC" id="2.2.1.1" evidence="5 12"/>
<feature type="binding site" evidence="14">
    <location>
        <position position="386"/>
    </location>
    <ligand>
        <name>substrate</name>
    </ligand>
</feature>
<dbReference type="AlphaFoldDB" id="A0A4U1BAV1"/>
<dbReference type="Pfam" id="PF22613">
    <property type="entry name" value="Transketolase_C_1"/>
    <property type="match status" value="1"/>
</dbReference>
<dbReference type="GO" id="GO:0009052">
    <property type="term" value="P:pentose-phosphate shunt, non-oxidative branch"/>
    <property type="evidence" value="ECO:0007669"/>
    <property type="project" value="UniProtKB-ARBA"/>
</dbReference>
<keyword evidence="8 18" id="KW-0106">Calcium</keyword>
<gene>
    <name evidence="20" type="primary">tkt</name>
    <name evidence="20" type="ORF">E8M12_00505</name>
</gene>
<name>A0A4U1BAV1_9GAMM</name>
<comment type="caution">
    <text evidence="20">The sequence shown here is derived from an EMBL/GenBank/DDBJ whole genome shotgun (WGS) entry which is preliminary data.</text>
</comment>
<dbReference type="FunFam" id="3.40.50.920:FF:000003">
    <property type="entry name" value="Transketolase"/>
    <property type="match status" value="1"/>
</dbReference>
<feature type="site" description="Important for catalytic activity" evidence="17">
    <location>
        <position position="261"/>
    </location>
</feature>
<evidence type="ECO:0000256" key="8">
    <source>
        <dbReference type="ARBA" id="ARBA00022837"/>
    </source>
</evidence>
<keyword evidence="21" id="KW-1185">Reference proteome</keyword>
<dbReference type="SUPFAM" id="SSF52922">
    <property type="entry name" value="TK C-terminal domain-like"/>
    <property type="match status" value="1"/>
</dbReference>
<comment type="cofactor">
    <cofactor evidence="16">
        <name>Mg(2+)</name>
        <dbReference type="ChEBI" id="CHEBI:18420"/>
    </cofactor>
    <text evidence="16">Binds 1 Mg(2+) ion per subunit. Can also utilize other divalent metal cations, such as Ca(2+), Mn(2+) and Co(2+).</text>
</comment>
<feature type="binding site" evidence="15">
    <location>
        <position position="156"/>
    </location>
    <ligand>
        <name>thiamine diphosphate</name>
        <dbReference type="ChEBI" id="CHEBI:58937"/>
    </ligand>
</feature>
<keyword evidence="7 16" id="KW-0479">Metal-binding</keyword>
<feature type="binding site" evidence="14">
    <location>
        <position position="26"/>
    </location>
    <ligand>
        <name>substrate</name>
    </ligand>
</feature>
<dbReference type="GO" id="GO:0004802">
    <property type="term" value="F:transketolase activity"/>
    <property type="evidence" value="ECO:0007669"/>
    <property type="project" value="UniProtKB-UniRule"/>
</dbReference>
<feature type="binding site" evidence="14">
    <location>
        <position position="522"/>
    </location>
    <ligand>
        <name>substrate</name>
    </ligand>
</feature>
<dbReference type="Gene3D" id="3.40.50.920">
    <property type="match status" value="1"/>
</dbReference>
<feature type="site" description="Important for catalytic activity" evidence="17">
    <location>
        <position position="26"/>
    </location>
</feature>
<comment type="function">
    <text evidence="18">Catalyzes the transfer of a two-carbon ketol group from a ketose donor to an aldose acceptor, via a covalent intermediate with the cofactor thiamine pyrophosphate.</text>
</comment>
<dbReference type="Pfam" id="PF02779">
    <property type="entry name" value="Transket_pyr"/>
    <property type="match status" value="1"/>
</dbReference>
<dbReference type="RefSeq" id="WP_136734113.1">
    <property type="nucleotide sequence ID" value="NZ_SWDB01000002.1"/>
</dbReference>
<evidence type="ECO:0000256" key="6">
    <source>
        <dbReference type="ARBA" id="ARBA00022679"/>
    </source>
</evidence>
<feature type="binding site" evidence="15">
    <location>
        <position position="66"/>
    </location>
    <ligand>
        <name>thiamine diphosphate</name>
        <dbReference type="ChEBI" id="CHEBI:58937"/>
    </ligand>
</feature>
<dbReference type="SMART" id="SM00861">
    <property type="entry name" value="Transket_pyr"/>
    <property type="match status" value="1"/>
</dbReference>
<evidence type="ECO:0000256" key="14">
    <source>
        <dbReference type="PIRSR" id="PIRSR605478-2"/>
    </source>
</evidence>
<organism evidence="20 21">
    <name type="scientific">Thalassotalea mangrovi</name>
    <dbReference type="NCBI Taxonomy" id="2572245"/>
    <lineage>
        <taxon>Bacteria</taxon>
        <taxon>Pseudomonadati</taxon>
        <taxon>Pseudomonadota</taxon>
        <taxon>Gammaproteobacteria</taxon>
        <taxon>Alteromonadales</taxon>
        <taxon>Colwelliaceae</taxon>
        <taxon>Thalassotalea</taxon>
    </lineage>
</organism>
<evidence type="ECO:0000313" key="20">
    <source>
        <dbReference type="EMBL" id="TKB47665.1"/>
    </source>
</evidence>
<feature type="binding site" evidence="14">
    <location>
        <position position="359"/>
    </location>
    <ligand>
        <name>substrate</name>
    </ligand>
</feature>
<evidence type="ECO:0000256" key="10">
    <source>
        <dbReference type="ARBA" id="ARBA00023052"/>
    </source>
</evidence>
<dbReference type="InterPro" id="IPR049557">
    <property type="entry name" value="Transketolase_CS"/>
</dbReference>
<accession>A0A4U1BAV1</accession>
<dbReference type="PANTHER" id="PTHR43522">
    <property type="entry name" value="TRANSKETOLASE"/>
    <property type="match status" value="1"/>
</dbReference>
<dbReference type="InterPro" id="IPR005475">
    <property type="entry name" value="Transketolase-like_Pyr-bd"/>
</dbReference>
<evidence type="ECO:0000259" key="19">
    <source>
        <dbReference type="SMART" id="SM00861"/>
    </source>
</evidence>
<dbReference type="InterPro" id="IPR029061">
    <property type="entry name" value="THDP-binding"/>
</dbReference>
<feature type="binding site" evidence="14">
    <location>
        <position position="261"/>
    </location>
    <ligand>
        <name>substrate</name>
    </ligand>
</feature>
<dbReference type="InterPro" id="IPR033247">
    <property type="entry name" value="Transketolase_fam"/>
</dbReference>
<keyword evidence="6 18" id="KW-0808">Transferase</keyword>
<evidence type="ECO:0000256" key="16">
    <source>
        <dbReference type="PIRSR" id="PIRSR605478-4"/>
    </source>
</evidence>
<dbReference type="OrthoDB" id="8732661at2"/>
<keyword evidence="10 15" id="KW-0786">Thiamine pyrophosphate</keyword>